<gene>
    <name evidence="2" type="ordered locus">Namu_4627</name>
</gene>
<reference evidence="3" key="1">
    <citation type="submission" date="2009-09" db="EMBL/GenBank/DDBJ databases">
        <title>The complete genome of Nakamurella multipartita DSM 44233.</title>
        <authorList>
            <consortium name="US DOE Joint Genome Institute (JGI-PGF)"/>
            <person name="Lucas S."/>
            <person name="Copeland A."/>
            <person name="Lapidus A."/>
            <person name="Glavina del Rio T."/>
            <person name="Dalin E."/>
            <person name="Tice H."/>
            <person name="Bruce D."/>
            <person name="Goodwin L."/>
            <person name="Pitluck S."/>
            <person name="Kyrpides N."/>
            <person name="Mavromatis K."/>
            <person name="Ivanova N."/>
            <person name="Ovchinnikova G."/>
            <person name="Sims D."/>
            <person name="Meincke L."/>
            <person name="Brettin T."/>
            <person name="Detter J.C."/>
            <person name="Han C."/>
            <person name="Larimer F."/>
            <person name="Land M."/>
            <person name="Hauser L."/>
            <person name="Markowitz V."/>
            <person name="Cheng J.-F."/>
            <person name="Hugenholtz P."/>
            <person name="Woyke T."/>
            <person name="Wu D."/>
            <person name="Klenk H.-P."/>
            <person name="Eisen J.A."/>
        </authorList>
    </citation>
    <scope>NUCLEOTIDE SEQUENCE [LARGE SCALE GENOMIC DNA]</scope>
    <source>
        <strain evidence="3">ATCC 700099 / DSM 44233 / CIP 104796 / JCM 9543 / NBRC 105858 / Y-104</strain>
    </source>
</reference>
<dbReference type="EMBL" id="CP001737">
    <property type="protein sequence ID" value="ACV80906.1"/>
    <property type="molecule type" value="Genomic_DNA"/>
</dbReference>
<dbReference type="HOGENOM" id="CLU_1487925_0_0_11"/>
<evidence type="ECO:0000313" key="2">
    <source>
        <dbReference type="EMBL" id="ACV80906.1"/>
    </source>
</evidence>
<feature type="region of interest" description="Disordered" evidence="1">
    <location>
        <begin position="1"/>
        <end position="21"/>
    </location>
</feature>
<sequence>MSAPTRKPPLSGRRPPTRSAKRRLRFIQSSARPADSSQLLTARATLSSFVEERAHRAATENGFAWRPDSGAPDGYPELLAAYTLSRSTGEPLPVSDQFCDDTVYLDPKTNMAFRYWHDVSHVRLGLSFDLVDELELANWHLAELEQHTGQPRDSMAWHLLHADLVGQIYVMALVGRFPLNQGSFAKDCAVRGFDVGVLAECRQRLDDQRGIQ</sequence>
<dbReference type="InParanoid" id="C8X7Q3"/>
<protein>
    <submittedName>
        <fullName evidence="2">Uncharacterized protein</fullName>
    </submittedName>
</protein>
<name>C8X7Q3_NAKMY</name>
<dbReference type="STRING" id="479431.Namu_4627"/>
<proteinExistence type="predicted"/>
<accession>C8X7Q3</accession>
<evidence type="ECO:0000313" key="3">
    <source>
        <dbReference type="Proteomes" id="UP000002218"/>
    </source>
</evidence>
<dbReference type="Proteomes" id="UP000002218">
    <property type="component" value="Chromosome"/>
</dbReference>
<dbReference type="eggNOG" id="ENOG5033YM3">
    <property type="taxonomic scope" value="Bacteria"/>
</dbReference>
<dbReference type="AlphaFoldDB" id="C8X7Q3"/>
<dbReference type="KEGG" id="nml:Namu_4627"/>
<evidence type="ECO:0000256" key="1">
    <source>
        <dbReference type="SAM" id="MobiDB-lite"/>
    </source>
</evidence>
<organism evidence="2 3">
    <name type="scientific">Nakamurella multipartita (strain ATCC 700099 / DSM 44233 / CIP 104796 / JCM 9543 / NBRC 105858 / Y-104)</name>
    <name type="common">Microsphaera multipartita</name>
    <dbReference type="NCBI Taxonomy" id="479431"/>
    <lineage>
        <taxon>Bacteria</taxon>
        <taxon>Bacillati</taxon>
        <taxon>Actinomycetota</taxon>
        <taxon>Actinomycetes</taxon>
        <taxon>Nakamurellales</taxon>
        <taxon>Nakamurellaceae</taxon>
        <taxon>Nakamurella</taxon>
    </lineage>
</organism>
<keyword evidence="3" id="KW-1185">Reference proteome</keyword>
<reference evidence="2 3" key="2">
    <citation type="journal article" date="2010" name="Stand. Genomic Sci.">
        <title>Complete genome sequence of Nakamurella multipartita type strain (Y-104).</title>
        <authorList>
            <person name="Tice H."/>
            <person name="Mayilraj S."/>
            <person name="Sims D."/>
            <person name="Lapidus A."/>
            <person name="Nolan M."/>
            <person name="Lucas S."/>
            <person name="Glavina Del Rio T."/>
            <person name="Copeland A."/>
            <person name="Cheng J.F."/>
            <person name="Meincke L."/>
            <person name="Bruce D."/>
            <person name="Goodwin L."/>
            <person name="Pitluck S."/>
            <person name="Ivanova N."/>
            <person name="Mavromatis K."/>
            <person name="Ovchinnikova G."/>
            <person name="Pati A."/>
            <person name="Chen A."/>
            <person name="Palaniappan K."/>
            <person name="Land M."/>
            <person name="Hauser L."/>
            <person name="Chang Y.J."/>
            <person name="Jeffries C.D."/>
            <person name="Detter J.C."/>
            <person name="Brettin T."/>
            <person name="Rohde M."/>
            <person name="Goker M."/>
            <person name="Bristow J."/>
            <person name="Eisen J.A."/>
            <person name="Markowitz V."/>
            <person name="Hugenholtz P."/>
            <person name="Kyrpides N.C."/>
            <person name="Klenk H.P."/>
            <person name="Chen F."/>
        </authorList>
    </citation>
    <scope>NUCLEOTIDE SEQUENCE [LARGE SCALE GENOMIC DNA]</scope>
    <source>
        <strain evidence="3">ATCC 700099 / DSM 44233 / CIP 104796 / JCM 9543 / NBRC 105858 / Y-104</strain>
    </source>
</reference>